<name>A0AAV7MP57_PLEWA</name>
<sequence length="111" mass="11856">MRTSVLRVPHLSGHISHNQTVTLGKVTWKKDLDMGCLTLSGSAGSSQDDGVPASPVGPPGGPTLEDILQVITASREALETTIDMLGADLGILKDDHRRMVERVTTAERELV</sequence>
<feature type="region of interest" description="Disordered" evidence="1">
    <location>
        <begin position="40"/>
        <end position="61"/>
    </location>
</feature>
<dbReference type="EMBL" id="JANPWB010000013">
    <property type="protein sequence ID" value="KAJ1104954.1"/>
    <property type="molecule type" value="Genomic_DNA"/>
</dbReference>
<evidence type="ECO:0000256" key="1">
    <source>
        <dbReference type="SAM" id="MobiDB-lite"/>
    </source>
</evidence>
<protein>
    <submittedName>
        <fullName evidence="2">Uncharacterized protein</fullName>
    </submittedName>
</protein>
<accession>A0AAV7MP57</accession>
<keyword evidence="3" id="KW-1185">Reference proteome</keyword>
<dbReference type="Proteomes" id="UP001066276">
    <property type="component" value="Chromosome 9"/>
</dbReference>
<gene>
    <name evidence="2" type="ORF">NDU88_002362</name>
</gene>
<evidence type="ECO:0000313" key="3">
    <source>
        <dbReference type="Proteomes" id="UP001066276"/>
    </source>
</evidence>
<reference evidence="2" key="1">
    <citation type="journal article" date="2022" name="bioRxiv">
        <title>Sequencing and chromosome-scale assembly of the giantPleurodeles waltlgenome.</title>
        <authorList>
            <person name="Brown T."/>
            <person name="Elewa A."/>
            <person name="Iarovenko S."/>
            <person name="Subramanian E."/>
            <person name="Araus A.J."/>
            <person name="Petzold A."/>
            <person name="Susuki M."/>
            <person name="Suzuki K.-i.T."/>
            <person name="Hayashi T."/>
            <person name="Toyoda A."/>
            <person name="Oliveira C."/>
            <person name="Osipova E."/>
            <person name="Leigh N.D."/>
            <person name="Simon A."/>
            <person name="Yun M.H."/>
        </authorList>
    </citation>
    <scope>NUCLEOTIDE SEQUENCE</scope>
    <source>
        <strain evidence="2">20211129_DDA</strain>
        <tissue evidence="2">Liver</tissue>
    </source>
</reference>
<evidence type="ECO:0000313" key="2">
    <source>
        <dbReference type="EMBL" id="KAJ1104954.1"/>
    </source>
</evidence>
<organism evidence="2 3">
    <name type="scientific">Pleurodeles waltl</name>
    <name type="common">Iberian ribbed newt</name>
    <dbReference type="NCBI Taxonomy" id="8319"/>
    <lineage>
        <taxon>Eukaryota</taxon>
        <taxon>Metazoa</taxon>
        <taxon>Chordata</taxon>
        <taxon>Craniata</taxon>
        <taxon>Vertebrata</taxon>
        <taxon>Euteleostomi</taxon>
        <taxon>Amphibia</taxon>
        <taxon>Batrachia</taxon>
        <taxon>Caudata</taxon>
        <taxon>Salamandroidea</taxon>
        <taxon>Salamandridae</taxon>
        <taxon>Pleurodelinae</taxon>
        <taxon>Pleurodeles</taxon>
    </lineage>
</organism>
<comment type="caution">
    <text evidence="2">The sequence shown here is derived from an EMBL/GenBank/DDBJ whole genome shotgun (WGS) entry which is preliminary data.</text>
</comment>
<proteinExistence type="predicted"/>
<dbReference type="AlphaFoldDB" id="A0AAV7MP57"/>